<comment type="similarity">
    <text evidence="2 6">Belongs to the class-I pyridoxal-phosphate-dependent aminotransferase family.</text>
</comment>
<dbReference type="Pfam" id="PF00155">
    <property type="entry name" value="Aminotran_1_2"/>
    <property type="match status" value="1"/>
</dbReference>
<comment type="cofactor">
    <cofactor evidence="1 6">
        <name>pyridoxal 5'-phosphate</name>
        <dbReference type="ChEBI" id="CHEBI:597326"/>
    </cofactor>
</comment>
<dbReference type="GO" id="GO:0030170">
    <property type="term" value="F:pyridoxal phosphate binding"/>
    <property type="evidence" value="ECO:0007669"/>
    <property type="project" value="InterPro"/>
</dbReference>
<dbReference type="PROSITE" id="PS00105">
    <property type="entry name" value="AA_TRANSFER_CLASS_1"/>
    <property type="match status" value="1"/>
</dbReference>
<dbReference type="Gene3D" id="3.40.640.10">
    <property type="entry name" value="Type I PLP-dependent aspartate aminotransferase-like (Major domain)"/>
    <property type="match status" value="1"/>
</dbReference>
<dbReference type="InterPro" id="IPR050596">
    <property type="entry name" value="AspAT/PAT-like"/>
</dbReference>
<evidence type="ECO:0000256" key="6">
    <source>
        <dbReference type="RuleBase" id="RU000481"/>
    </source>
</evidence>
<dbReference type="OrthoDB" id="9803354at2"/>
<dbReference type="STRING" id="1760988.SAMN02949497_2060"/>
<reference evidence="8 9" key="1">
    <citation type="submission" date="2016-12" db="EMBL/GenBank/DDBJ databases">
        <authorList>
            <person name="Song W.-J."/>
            <person name="Kurnit D.M."/>
        </authorList>
    </citation>
    <scope>NUCLEOTIDE SEQUENCE [LARGE SCALE GENOMIC DNA]</scope>
    <source>
        <strain evidence="8 9">175</strain>
    </source>
</reference>
<protein>
    <recommendedName>
        <fullName evidence="6">Aminotransferase</fullName>
        <ecNumber evidence="6">2.6.1.-</ecNumber>
    </recommendedName>
</protein>
<keyword evidence="4 6" id="KW-0808">Transferase</keyword>
<sequence length="389" mass="42170">MQIARRTSDIRPFHVMEILARAQALEREGRDVVHMEVGEPDFPTPPWVVEAALAAIQGGGVKYTPAAGLPELREAIAAYYGQRYGVRVEPRRVFVTPGASGGFLLALGLSVEPGAGVALADPGYPCYANFVRLFDGVPHLVPVDAADRFHLSWERVSHYWGGGMRGVVVASPANPTGTLIEPGVLRELIGFVQERGGFVVSDEIYHGLEYGAASPTALEFSDEVCVVNSFSKYFGMTGWRVGWVVVPEGLVAAAERLAQNIFISTAMPSQVAALAAFAEENIRELERRRGLFRERRDFLWAGLQELGFGIPARPEGAFYIYADCGPFSRDSQDFARSLLEETGVALTPGLDFGKHRPEGFVRLCYTAPLARLAEGLARIGGFVRGGPGG</sequence>
<organism evidence="8 9">
    <name type="scientific">Methylomagnum ishizawai</name>
    <dbReference type="NCBI Taxonomy" id="1760988"/>
    <lineage>
        <taxon>Bacteria</taxon>
        <taxon>Pseudomonadati</taxon>
        <taxon>Pseudomonadota</taxon>
        <taxon>Gammaproteobacteria</taxon>
        <taxon>Methylococcales</taxon>
        <taxon>Methylococcaceae</taxon>
        <taxon>Methylomagnum</taxon>
    </lineage>
</organism>
<keyword evidence="5" id="KW-0663">Pyridoxal phosphate</keyword>
<evidence type="ECO:0000259" key="7">
    <source>
        <dbReference type="Pfam" id="PF00155"/>
    </source>
</evidence>
<gene>
    <name evidence="8" type="ORF">SAMN02949497_2060</name>
</gene>
<dbReference type="RefSeq" id="WP_085212364.1">
    <property type="nucleotide sequence ID" value="NZ_FXAM01000001.1"/>
</dbReference>
<evidence type="ECO:0000313" key="9">
    <source>
        <dbReference type="Proteomes" id="UP000192923"/>
    </source>
</evidence>
<dbReference type="InterPro" id="IPR015421">
    <property type="entry name" value="PyrdxlP-dep_Trfase_major"/>
</dbReference>
<dbReference type="SUPFAM" id="SSF53383">
    <property type="entry name" value="PLP-dependent transferases"/>
    <property type="match status" value="1"/>
</dbReference>
<name>A0A1Y6CWK9_9GAMM</name>
<dbReference type="Proteomes" id="UP000192923">
    <property type="component" value="Unassembled WGS sequence"/>
</dbReference>
<evidence type="ECO:0000256" key="4">
    <source>
        <dbReference type="ARBA" id="ARBA00022679"/>
    </source>
</evidence>
<dbReference type="EC" id="2.6.1.-" evidence="6"/>
<dbReference type="InterPro" id="IPR004838">
    <property type="entry name" value="NHTrfase_class1_PyrdxlP-BS"/>
</dbReference>
<evidence type="ECO:0000256" key="1">
    <source>
        <dbReference type="ARBA" id="ARBA00001933"/>
    </source>
</evidence>
<dbReference type="CDD" id="cd00609">
    <property type="entry name" value="AAT_like"/>
    <property type="match status" value="1"/>
</dbReference>
<dbReference type="PANTHER" id="PTHR46383:SF2">
    <property type="entry name" value="AMINOTRANSFERASE"/>
    <property type="match status" value="1"/>
</dbReference>
<accession>A0A1Y6CWK9</accession>
<evidence type="ECO:0000256" key="5">
    <source>
        <dbReference type="ARBA" id="ARBA00022898"/>
    </source>
</evidence>
<dbReference type="PANTHER" id="PTHR46383">
    <property type="entry name" value="ASPARTATE AMINOTRANSFERASE"/>
    <property type="match status" value="1"/>
</dbReference>
<keyword evidence="3 6" id="KW-0032">Aminotransferase</keyword>
<evidence type="ECO:0000313" key="8">
    <source>
        <dbReference type="EMBL" id="SMF94727.1"/>
    </source>
</evidence>
<dbReference type="GO" id="GO:0006520">
    <property type="term" value="P:amino acid metabolic process"/>
    <property type="evidence" value="ECO:0007669"/>
    <property type="project" value="InterPro"/>
</dbReference>
<evidence type="ECO:0000256" key="3">
    <source>
        <dbReference type="ARBA" id="ARBA00022576"/>
    </source>
</evidence>
<dbReference type="EMBL" id="FXAM01000001">
    <property type="protein sequence ID" value="SMF94727.1"/>
    <property type="molecule type" value="Genomic_DNA"/>
</dbReference>
<feature type="domain" description="Aminotransferase class I/classII large" evidence="7">
    <location>
        <begin position="31"/>
        <end position="378"/>
    </location>
</feature>
<keyword evidence="9" id="KW-1185">Reference proteome</keyword>
<dbReference type="InterPro" id="IPR004839">
    <property type="entry name" value="Aminotransferase_I/II_large"/>
</dbReference>
<dbReference type="GO" id="GO:0008483">
    <property type="term" value="F:transaminase activity"/>
    <property type="evidence" value="ECO:0007669"/>
    <property type="project" value="UniProtKB-KW"/>
</dbReference>
<evidence type="ECO:0000256" key="2">
    <source>
        <dbReference type="ARBA" id="ARBA00007441"/>
    </source>
</evidence>
<dbReference type="InterPro" id="IPR015424">
    <property type="entry name" value="PyrdxlP-dep_Trfase"/>
</dbReference>
<proteinExistence type="inferred from homology"/>
<dbReference type="AlphaFoldDB" id="A0A1Y6CWK9"/>